<keyword evidence="5" id="KW-1185">Reference proteome</keyword>
<evidence type="ECO:0000313" key="2">
    <source>
        <dbReference type="EMBL" id="QQS82864.1"/>
    </source>
</evidence>
<feature type="transmembrane region" description="Helical" evidence="1">
    <location>
        <begin position="32"/>
        <end position="52"/>
    </location>
</feature>
<keyword evidence="1" id="KW-1133">Transmembrane helix</keyword>
<organism evidence="3 4">
    <name type="scientific">Staphylococcus condimenti</name>
    <dbReference type="NCBI Taxonomy" id="70255"/>
    <lineage>
        <taxon>Bacteria</taxon>
        <taxon>Bacillati</taxon>
        <taxon>Bacillota</taxon>
        <taxon>Bacilli</taxon>
        <taxon>Bacillales</taxon>
        <taxon>Staphylococcaceae</taxon>
        <taxon>Staphylococcus</taxon>
    </lineage>
</organism>
<dbReference type="OrthoDB" id="2440739at2"/>
<keyword evidence="1" id="KW-0472">Membrane</keyword>
<evidence type="ECO:0000313" key="3">
    <source>
        <dbReference type="EMBL" id="RZI02285.1"/>
    </source>
</evidence>
<dbReference type="GeneID" id="93727216"/>
<proteinExistence type="predicted"/>
<dbReference type="KEGG" id="scv:A4G25_05005"/>
<name>A0A143PAE3_9STAP</name>
<reference evidence="2 5" key="2">
    <citation type="submission" date="2021-01" db="EMBL/GenBank/DDBJ databases">
        <title>FDA dAtabase for Regulatory Grade micrObial Sequences (FDA-ARGOS): Supporting development and validation of Infectious Disease Dx tests.</title>
        <authorList>
            <person name="Sproer C."/>
            <person name="Gronow S."/>
            <person name="Severitt S."/>
            <person name="Schroder I."/>
            <person name="Tallon L."/>
            <person name="Sadzewicz L."/>
            <person name="Zhao X."/>
            <person name="Boylan J."/>
            <person name="Ott S."/>
            <person name="Bowen H."/>
            <person name="Vavikolanu K."/>
            <person name="Mehta A."/>
            <person name="Aluvathingal J."/>
            <person name="Nadendla S."/>
            <person name="Lowell S."/>
            <person name="Myers T."/>
            <person name="Yan Y."/>
            <person name="Sichtig H."/>
        </authorList>
    </citation>
    <scope>NUCLEOTIDE SEQUENCE [LARGE SCALE GENOMIC DNA]</scope>
    <source>
        <strain evidence="2 5">FDAARGOS_1148</strain>
    </source>
</reference>
<dbReference type="Proteomes" id="UP000595942">
    <property type="component" value="Chromosome"/>
</dbReference>
<accession>A0A143PAE3</accession>
<evidence type="ECO:0000313" key="5">
    <source>
        <dbReference type="Proteomes" id="UP000595942"/>
    </source>
</evidence>
<dbReference type="InterPro" id="IPR021324">
    <property type="entry name" value="DUF2929"/>
</dbReference>
<evidence type="ECO:0000256" key="1">
    <source>
        <dbReference type="SAM" id="Phobius"/>
    </source>
</evidence>
<dbReference type="RefSeq" id="WP_047131668.1">
    <property type="nucleotide sequence ID" value="NZ_CP015114.1"/>
</dbReference>
<keyword evidence="1" id="KW-0812">Transmembrane</keyword>
<dbReference type="Pfam" id="PF11151">
    <property type="entry name" value="DUF2929"/>
    <property type="match status" value="1"/>
</dbReference>
<dbReference type="EMBL" id="RQTE01000110">
    <property type="protein sequence ID" value="RZI02285.1"/>
    <property type="molecule type" value="Genomic_DNA"/>
</dbReference>
<evidence type="ECO:0000313" key="4">
    <source>
        <dbReference type="Proteomes" id="UP000293854"/>
    </source>
</evidence>
<dbReference type="EMBL" id="CP068073">
    <property type="protein sequence ID" value="QQS82864.1"/>
    <property type="molecule type" value="Genomic_DNA"/>
</dbReference>
<dbReference type="Proteomes" id="UP000293854">
    <property type="component" value="Unassembled WGS sequence"/>
</dbReference>
<reference evidence="3 4" key="1">
    <citation type="submission" date="2018-11" db="EMBL/GenBank/DDBJ databases">
        <title>Genomic profiling of Staphylococcus species from a Poultry farm system in KwaZulu-Natal, South Africa.</title>
        <authorList>
            <person name="Amoako D.G."/>
            <person name="Somboro A.M."/>
            <person name="Abia A.L.K."/>
            <person name="Bester L.A."/>
            <person name="Essack S.Y."/>
        </authorList>
    </citation>
    <scope>NUCLEOTIDE SEQUENCE [LARGE SCALE GENOMIC DNA]</scope>
    <source>
        <strain evidence="3 4">SA11</strain>
    </source>
</reference>
<sequence length="67" mass="7473">MRYIMVLFWSVLLLEMVNFVLNSLAGGGKLNFIIPILFAVIFTIVVAILDVLMKPVKNSTSAEDSKQ</sequence>
<dbReference type="AlphaFoldDB" id="A0A143PAE3"/>
<protein>
    <submittedName>
        <fullName evidence="3">DUF2929 family protein</fullName>
    </submittedName>
    <submittedName>
        <fullName evidence="2">YjzD family protein</fullName>
    </submittedName>
</protein>
<gene>
    <name evidence="3" type="ORF">EIG99_06655</name>
    <name evidence="2" type="ORF">I6J05_00650</name>
</gene>